<dbReference type="SUPFAM" id="SSF141000">
    <property type="entry name" value="Glu-tRNAGln amidotransferase C subunit"/>
    <property type="match status" value="1"/>
</dbReference>
<name>A0A1G2D0R0_9BACT</name>
<dbReference type="GO" id="GO:0005524">
    <property type="term" value="F:ATP binding"/>
    <property type="evidence" value="ECO:0007669"/>
    <property type="project" value="UniProtKB-KW"/>
</dbReference>
<keyword evidence="1" id="KW-0436">Ligase</keyword>
<evidence type="ECO:0000256" key="1">
    <source>
        <dbReference type="HAMAP-Rule" id="MF_00122"/>
    </source>
</evidence>
<dbReference type="Pfam" id="PF02686">
    <property type="entry name" value="GatC"/>
    <property type="match status" value="1"/>
</dbReference>
<dbReference type="Gene3D" id="1.10.20.60">
    <property type="entry name" value="Glu-tRNAGln amidotransferase C subunit, N-terminal domain"/>
    <property type="match status" value="1"/>
</dbReference>
<comment type="catalytic activity">
    <reaction evidence="1">
        <text>L-aspartyl-tRNA(Asn) + L-glutamine + ATP + H2O = L-asparaginyl-tRNA(Asn) + L-glutamate + ADP + phosphate + 2 H(+)</text>
        <dbReference type="Rhea" id="RHEA:14513"/>
        <dbReference type="Rhea" id="RHEA-COMP:9674"/>
        <dbReference type="Rhea" id="RHEA-COMP:9677"/>
        <dbReference type="ChEBI" id="CHEBI:15377"/>
        <dbReference type="ChEBI" id="CHEBI:15378"/>
        <dbReference type="ChEBI" id="CHEBI:29985"/>
        <dbReference type="ChEBI" id="CHEBI:30616"/>
        <dbReference type="ChEBI" id="CHEBI:43474"/>
        <dbReference type="ChEBI" id="CHEBI:58359"/>
        <dbReference type="ChEBI" id="CHEBI:78515"/>
        <dbReference type="ChEBI" id="CHEBI:78516"/>
        <dbReference type="ChEBI" id="CHEBI:456216"/>
    </reaction>
</comment>
<proteinExistence type="inferred from homology"/>
<evidence type="ECO:0000313" key="2">
    <source>
        <dbReference type="EMBL" id="OGZ07107.1"/>
    </source>
</evidence>
<comment type="function">
    <text evidence="1">Allows the formation of correctly charged Asn-tRNA(Asn) or Gln-tRNA(Gln) through the transamidation of misacylated Asp-tRNA(Asn) or Glu-tRNA(Gln) in organisms which lack either or both of asparaginyl-tRNA or glutaminyl-tRNA synthetases. The reaction takes place in the presence of glutamine and ATP through an activated phospho-Asp-tRNA(Asn) or phospho-Glu-tRNA(Gln).</text>
</comment>
<comment type="similarity">
    <text evidence="1">Belongs to the GatC family.</text>
</comment>
<protein>
    <recommendedName>
        <fullName evidence="1">Aspartyl/glutamyl-tRNA(Asn/Gln) amidotransferase subunit C</fullName>
        <shortName evidence="1">Asp/Glu-ADT subunit C</shortName>
        <ecNumber evidence="1">6.3.5.-</ecNumber>
    </recommendedName>
</protein>
<dbReference type="GO" id="GO:0050566">
    <property type="term" value="F:asparaginyl-tRNA synthase (glutamine-hydrolyzing) activity"/>
    <property type="evidence" value="ECO:0007669"/>
    <property type="project" value="RHEA"/>
</dbReference>
<accession>A0A1G2D0R0</accession>
<dbReference type="InterPro" id="IPR036113">
    <property type="entry name" value="Asp/Glu-ADT_sf_sub_c"/>
</dbReference>
<dbReference type="AlphaFoldDB" id="A0A1G2D0R0"/>
<dbReference type="EMBL" id="MHLL01000069">
    <property type="protein sequence ID" value="OGZ07107.1"/>
    <property type="molecule type" value="Genomic_DNA"/>
</dbReference>
<dbReference type="HAMAP" id="MF_00122">
    <property type="entry name" value="GatC"/>
    <property type="match status" value="1"/>
</dbReference>
<dbReference type="InterPro" id="IPR003837">
    <property type="entry name" value="GatC"/>
</dbReference>
<comment type="caution">
    <text evidence="2">The sequence shown here is derived from an EMBL/GenBank/DDBJ whole genome shotgun (WGS) entry which is preliminary data.</text>
</comment>
<keyword evidence="1" id="KW-0067">ATP-binding</keyword>
<gene>
    <name evidence="1" type="primary">gatC</name>
    <name evidence="2" type="ORF">A3D65_00655</name>
</gene>
<dbReference type="STRING" id="1798661.A3D65_00655"/>
<sequence>MLTTKDIEHLGDLARIGISEEEKEGLAKDLDSVLAYVSEISHIAAESDASPRVGELRNVLREDGDAYAGGEWTEAILANAPRTEDGYFKVGQIM</sequence>
<keyword evidence="1" id="KW-0648">Protein biosynthesis</keyword>
<dbReference type="NCBIfam" id="TIGR00135">
    <property type="entry name" value="gatC"/>
    <property type="match status" value="1"/>
</dbReference>
<dbReference type="EC" id="6.3.5.-" evidence="1"/>
<evidence type="ECO:0000313" key="3">
    <source>
        <dbReference type="Proteomes" id="UP000177996"/>
    </source>
</evidence>
<dbReference type="GO" id="GO:0050567">
    <property type="term" value="F:glutaminyl-tRNA synthase (glutamine-hydrolyzing) activity"/>
    <property type="evidence" value="ECO:0007669"/>
    <property type="project" value="UniProtKB-UniRule"/>
</dbReference>
<keyword evidence="1" id="KW-0547">Nucleotide-binding</keyword>
<dbReference type="GO" id="GO:0006412">
    <property type="term" value="P:translation"/>
    <property type="evidence" value="ECO:0007669"/>
    <property type="project" value="UniProtKB-UniRule"/>
</dbReference>
<comment type="catalytic activity">
    <reaction evidence="1">
        <text>L-glutamyl-tRNA(Gln) + L-glutamine + ATP + H2O = L-glutaminyl-tRNA(Gln) + L-glutamate + ADP + phosphate + H(+)</text>
        <dbReference type="Rhea" id="RHEA:17521"/>
        <dbReference type="Rhea" id="RHEA-COMP:9681"/>
        <dbReference type="Rhea" id="RHEA-COMP:9684"/>
        <dbReference type="ChEBI" id="CHEBI:15377"/>
        <dbReference type="ChEBI" id="CHEBI:15378"/>
        <dbReference type="ChEBI" id="CHEBI:29985"/>
        <dbReference type="ChEBI" id="CHEBI:30616"/>
        <dbReference type="ChEBI" id="CHEBI:43474"/>
        <dbReference type="ChEBI" id="CHEBI:58359"/>
        <dbReference type="ChEBI" id="CHEBI:78520"/>
        <dbReference type="ChEBI" id="CHEBI:78521"/>
        <dbReference type="ChEBI" id="CHEBI:456216"/>
    </reaction>
</comment>
<comment type="subunit">
    <text evidence="1">Heterotrimer of A, B and C subunits.</text>
</comment>
<dbReference type="GO" id="GO:0006450">
    <property type="term" value="P:regulation of translational fidelity"/>
    <property type="evidence" value="ECO:0007669"/>
    <property type="project" value="InterPro"/>
</dbReference>
<organism evidence="2 3">
    <name type="scientific">Candidatus Lloydbacteria bacterium RIFCSPHIGHO2_02_FULL_50_13</name>
    <dbReference type="NCBI Taxonomy" id="1798661"/>
    <lineage>
        <taxon>Bacteria</taxon>
        <taxon>Candidatus Lloydiibacteriota</taxon>
    </lineage>
</organism>
<dbReference type="Proteomes" id="UP000177996">
    <property type="component" value="Unassembled WGS sequence"/>
</dbReference>
<reference evidence="2 3" key="1">
    <citation type="journal article" date="2016" name="Nat. Commun.">
        <title>Thousands of microbial genomes shed light on interconnected biogeochemical processes in an aquifer system.</title>
        <authorList>
            <person name="Anantharaman K."/>
            <person name="Brown C.T."/>
            <person name="Hug L.A."/>
            <person name="Sharon I."/>
            <person name="Castelle C.J."/>
            <person name="Probst A.J."/>
            <person name="Thomas B.C."/>
            <person name="Singh A."/>
            <person name="Wilkins M.J."/>
            <person name="Karaoz U."/>
            <person name="Brodie E.L."/>
            <person name="Williams K.H."/>
            <person name="Hubbard S.S."/>
            <person name="Banfield J.F."/>
        </authorList>
    </citation>
    <scope>NUCLEOTIDE SEQUENCE [LARGE SCALE GENOMIC DNA]</scope>
</reference>